<accession>A0A0C9XMA4</accession>
<dbReference type="Proteomes" id="UP000054477">
    <property type="component" value="Unassembled WGS sequence"/>
</dbReference>
<keyword evidence="3" id="KW-1185">Reference proteome</keyword>
<organism evidence="2 3">
    <name type="scientific">Laccaria amethystina LaAM-08-1</name>
    <dbReference type="NCBI Taxonomy" id="1095629"/>
    <lineage>
        <taxon>Eukaryota</taxon>
        <taxon>Fungi</taxon>
        <taxon>Dikarya</taxon>
        <taxon>Basidiomycota</taxon>
        <taxon>Agaricomycotina</taxon>
        <taxon>Agaricomycetes</taxon>
        <taxon>Agaricomycetidae</taxon>
        <taxon>Agaricales</taxon>
        <taxon>Agaricineae</taxon>
        <taxon>Hydnangiaceae</taxon>
        <taxon>Laccaria</taxon>
    </lineage>
</organism>
<evidence type="ECO:0000313" key="3">
    <source>
        <dbReference type="Proteomes" id="UP000054477"/>
    </source>
</evidence>
<evidence type="ECO:0000313" key="2">
    <source>
        <dbReference type="EMBL" id="KIK02679.1"/>
    </source>
</evidence>
<dbReference type="AlphaFoldDB" id="A0A0C9XMA4"/>
<proteinExistence type="predicted"/>
<gene>
    <name evidence="2" type="ORF">K443DRAFT_512067</name>
</gene>
<reference evidence="2 3" key="1">
    <citation type="submission" date="2014-04" db="EMBL/GenBank/DDBJ databases">
        <authorList>
            <consortium name="DOE Joint Genome Institute"/>
            <person name="Kuo A."/>
            <person name="Kohler A."/>
            <person name="Nagy L.G."/>
            <person name="Floudas D."/>
            <person name="Copeland A."/>
            <person name="Barry K.W."/>
            <person name="Cichocki N."/>
            <person name="Veneault-Fourrey C."/>
            <person name="LaButti K."/>
            <person name="Lindquist E.A."/>
            <person name="Lipzen A."/>
            <person name="Lundell T."/>
            <person name="Morin E."/>
            <person name="Murat C."/>
            <person name="Sun H."/>
            <person name="Tunlid A."/>
            <person name="Henrissat B."/>
            <person name="Grigoriev I.V."/>
            <person name="Hibbett D.S."/>
            <person name="Martin F."/>
            <person name="Nordberg H.P."/>
            <person name="Cantor M.N."/>
            <person name="Hua S.X."/>
        </authorList>
    </citation>
    <scope>NUCLEOTIDE SEQUENCE [LARGE SCALE GENOMIC DNA]</scope>
    <source>
        <strain evidence="2 3">LaAM-08-1</strain>
    </source>
</reference>
<feature type="region of interest" description="Disordered" evidence="1">
    <location>
        <begin position="48"/>
        <end position="71"/>
    </location>
</feature>
<evidence type="ECO:0000256" key="1">
    <source>
        <dbReference type="SAM" id="MobiDB-lite"/>
    </source>
</evidence>
<dbReference type="EMBL" id="KN838589">
    <property type="protein sequence ID" value="KIK02679.1"/>
    <property type="molecule type" value="Genomic_DNA"/>
</dbReference>
<feature type="compositionally biased region" description="Polar residues" evidence="1">
    <location>
        <begin position="54"/>
        <end position="71"/>
    </location>
</feature>
<dbReference type="HOGENOM" id="CLU_2740443_0_0_1"/>
<name>A0A0C9XMA4_9AGAR</name>
<reference evidence="3" key="2">
    <citation type="submission" date="2015-01" db="EMBL/GenBank/DDBJ databases">
        <title>Evolutionary Origins and Diversification of the Mycorrhizal Mutualists.</title>
        <authorList>
            <consortium name="DOE Joint Genome Institute"/>
            <consortium name="Mycorrhizal Genomics Consortium"/>
            <person name="Kohler A."/>
            <person name="Kuo A."/>
            <person name="Nagy L.G."/>
            <person name="Floudas D."/>
            <person name="Copeland A."/>
            <person name="Barry K.W."/>
            <person name="Cichocki N."/>
            <person name="Veneault-Fourrey C."/>
            <person name="LaButti K."/>
            <person name="Lindquist E.A."/>
            <person name="Lipzen A."/>
            <person name="Lundell T."/>
            <person name="Morin E."/>
            <person name="Murat C."/>
            <person name="Riley R."/>
            <person name="Ohm R."/>
            <person name="Sun H."/>
            <person name="Tunlid A."/>
            <person name="Henrissat B."/>
            <person name="Grigoriev I.V."/>
            <person name="Hibbett D.S."/>
            <person name="Martin F."/>
        </authorList>
    </citation>
    <scope>NUCLEOTIDE SEQUENCE [LARGE SCALE GENOMIC DNA]</scope>
    <source>
        <strain evidence="3">LaAM-08-1</strain>
    </source>
</reference>
<sequence>MAFDQTSAASGNILASTPNDFKHLSKKLIEITNVQSLTSVAPSPPVIIPETLPMPSSQSPHAQRTSRISSS</sequence>
<protein>
    <submittedName>
        <fullName evidence="2">Unplaced genomic scaffold K443scaffold_54, whole genome shotgun sequence</fullName>
    </submittedName>
</protein>